<proteinExistence type="predicted"/>
<dbReference type="EMBL" id="JAPDDP010000003">
    <property type="protein sequence ID" value="MDA0179156.1"/>
    <property type="molecule type" value="Genomic_DNA"/>
</dbReference>
<name>A0A9X3N7J5_9ACTN</name>
<comment type="caution">
    <text evidence="1">The sequence shown here is derived from an EMBL/GenBank/DDBJ whole genome shotgun (WGS) entry which is preliminary data.</text>
</comment>
<evidence type="ECO:0000313" key="2">
    <source>
        <dbReference type="Proteomes" id="UP001147653"/>
    </source>
</evidence>
<gene>
    <name evidence="1" type="ORF">OJ997_02520</name>
</gene>
<organism evidence="1 2">
    <name type="scientific">Solirubrobacter phytolaccae</name>
    <dbReference type="NCBI Taxonomy" id="1404360"/>
    <lineage>
        <taxon>Bacteria</taxon>
        <taxon>Bacillati</taxon>
        <taxon>Actinomycetota</taxon>
        <taxon>Thermoleophilia</taxon>
        <taxon>Solirubrobacterales</taxon>
        <taxon>Solirubrobacteraceae</taxon>
        <taxon>Solirubrobacter</taxon>
    </lineage>
</organism>
<protein>
    <submittedName>
        <fullName evidence="1">Uncharacterized protein</fullName>
    </submittedName>
</protein>
<dbReference type="RefSeq" id="WP_270023420.1">
    <property type="nucleotide sequence ID" value="NZ_JAPDDP010000003.1"/>
</dbReference>
<dbReference type="Proteomes" id="UP001147653">
    <property type="component" value="Unassembled WGS sequence"/>
</dbReference>
<dbReference type="AlphaFoldDB" id="A0A9X3N7J5"/>
<sequence>MRTNHEIQSALEALVPTGVYDSGAGNEFVYPTRHDYVVALRRRGLVRCERDLVSDDELVVAVQAHWYSGGHSGCLFAGYLSETRPQHGWEAIDVDADGDVASLAAYVAARIRAPETDILSLIVPRADDAGFELASLVAALGAVEGWDLRVLGADQDADLGEIVRVSLRTAVALDHWSEILGFGRHPGQAPTRWSPFSELAIRAKEPARPDPDLRANMDDVPLTGVRPQVRAEWWRETKLSREARLGAEYDARGKARVTLAVPRATWREVTGE</sequence>
<evidence type="ECO:0000313" key="1">
    <source>
        <dbReference type="EMBL" id="MDA0179156.1"/>
    </source>
</evidence>
<keyword evidence="2" id="KW-1185">Reference proteome</keyword>
<reference evidence="1" key="1">
    <citation type="submission" date="2022-10" db="EMBL/GenBank/DDBJ databases">
        <title>The WGS of Solirubrobacter phytolaccae KCTC 29190.</title>
        <authorList>
            <person name="Jiang Z."/>
        </authorList>
    </citation>
    <scope>NUCLEOTIDE SEQUENCE</scope>
    <source>
        <strain evidence="1">KCTC 29190</strain>
    </source>
</reference>
<accession>A0A9X3N7J5</accession>